<feature type="compositionally biased region" description="Basic and acidic residues" evidence="1">
    <location>
        <begin position="1"/>
        <end position="23"/>
    </location>
</feature>
<feature type="compositionally biased region" description="Low complexity" evidence="1">
    <location>
        <begin position="114"/>
        <end position="133"/>
    </location>
</feature>
<protein>
    <submittedName>
        <fullName evidence="3">Uncharacterized protein LOC103497120 isoform X1</fullName>
    </submittedName>
</protein>
<feature type="compositionally biased region" description="Polar residues" evidence="1">
    <location>
        <begin position="169"/>
        <end position="190"/>
    </location>
</feature>
<gene>
    <name evidence="3" type="primary">LOC103497120</name>
</gene>
<dbReference type="InParanoid" id="A0A1S3C665"/>
<dbReference type="KEGG" id="cmo:103497120"/>
<feature type="compositionally biased region" description="Polar residues" evidence="1">
    <location>
        <begin position="222"/>
        <end position="235"/>
    </location>
</feature>
<dbReference type="PANTHER" id="PTHR33356:SF16">
    <property type="entry name" value="G PATCH DOMAIN PROTEIN"/>
    <property type="match status" value="1"/>
</dbReference>
<feature type="region of interest" description="Disordered" evidence="1">
    <location>
        <begin position="1"/>
        <end position="34"/>
    </location>
</feature>
<dbReference type="RefSeq" id="XP_008457429.2">
    <property type="nucleotide sequence ID" value="XM_008459207.3"/>
</dbReference>
<proteinExistence type="predicted"/>
<reference evidence="3" key="1">
    <citation type="submission" date="2025-08" db="UniProtKB">
        <authorList>
            <consortium name="RefSeq"/>
        </authorList>
    </citation>
    <scope>IDENTIFICATION</scope>
    <source>
        <tissue evidence="3">Stem</tissue>
    </source>
</reference>
<keyword evidence="2" id="KW-1185">Reference proteome</keyword>
<name>A0A1S3C665_CUCME</name>
<organism evidence="2 3">
    <name type="scientific">Cucumis melo</name>
    <name type="common">Muskmelon</name>
    <dbReference type="NCBI Taxonomy" id="3656"/>
    <lineage>
        <taxon>Eukaryota</taxon>
        <taxon>Viridiplantae</taxon>
        <taxon>Streptophyta</taxon>
        <taxon>Embryophyta</taxon>
        <taxon>Tracheophyta</taxon>
        <taxon>Spermatophyta</taxon>
        <taxon>Magnoliopsida</taxon>
        <taxon>eudicotyledons</taxon>
        <taxon>Gunneridae</taxon>
        <taxon>Pentapetalae</taxon>
        <taxon>rosids</taxon>
        <taxon>fabids</taxon>
        <taxon>Cucurbitales</taxon>
        <taxon>Cucurbitaceae</taxon>
        <taxon>Benincaseae</taxon>
        <taxon>Cucumis</taxon>
    </lineage>
</organism>
<evidence type="ECO:0000256" key="1">
    <source>
        <dbReference type="SAM" id="MobiDB-lite"/>
    </source>
</evidence>
<accession>A0A1S3C665</accession>
<feature type="compositionally biased region" description="Polar residues" evidence="1">
    <location>
        <begin position="24"/>
        <end position="34"/>
    </location>
</feature>
<feature type="region of interest" description="Disordered" evidence="1">
    <location>
        <begin position="47"/>
        <end position="270"/>
    </location>
</feature>
<sequence length="348" mass="37887">MAADQEGRELKFNSKFQIEHGDKQQNPFEGDSWSSYFGRSDSFLSFNSPVESEIGSNEIESDRDDGENDGDDYTAELSRRMAQYMLQDDDNSSTTSFQSEIQNKSWGLSGSPISTLWSPLGSSTGSSHGSPEGPSKEPSPPSTPVVEERGGLDISHNVFSKLEKMKKVSINSKSIQTSTQIGETGSSSSKDQSRTPKNQKRRQNQQQQQFMKQKGSGAIQVKQAQGSSLQANSGAKSGGPSGTGVFLPRHVNYNRPAPCPQPPQPPKKKGCSTVLIPVRVLQALQHHYDRMDDETRQKITGFTALREAAANARTTSHTVKKSHTGTAAATATTATSQIDVGLPQEWTY</sequence>
<evidence type="ECO:0000313" key="3">
    <source>
        <dbReference type="RefSeq" id="XP_008457429.2"/>
    </source>
</evidence>
<dbReference type="eggNOG" id="ENOG502RZB2">
    <property type="taxonomic scope" value="Eukaryota"/>
</dbReference>
<dbReference type="AlphaFoldDB" id="A0A1S3C665"/>
<feature type="compositionally biased region" description="Acidic residues" evidence="1">
    <location>
        <begin position="59"/>
        <end position="74"/>
    </location>
</feature>
<dbReference type="Gramene" id="MELO3C020595.2.1">
    <property type="protein sequence ID" value="MELO3C020595.2.1"/>
    <property type="gene ID" value="MELO3C020595.2"/>
</dbReference>
<evidence type="ECO:0000313" key="2">
    <source>
        <dbReference type="Proteomes" id="UP001652600"/>
    </source>
</evidence>
<dbReference type="PANTHER" id="PTHR33356">
    <property type="entry name" value="TIP41-LIKE PROTEIN"/>
    <property type="match status" value="1"/>
</dbReference>
<dbReference type="Proteomes" id="UP001652600">
    <property type="component" value="Chromosome 12"/>
</dbReference>
<feature type="compositionally biased region" description="Polar residues" evidence="1">
    <location>
        <begin position="92"/>
        <end position="113"/>
    </location>
</feature>
<dbReference type="GeneID" id="103497120"/>